<dbReference type="InterPro" id="IPR014492">
    <property type="entry name" value="PolyA_polymerase"/>
</dbReference>
<dbReference type="PANTHER" id="PTHR10682:SF10">
    <property type="entry name" value="POLYNUCLEOTIDE ADENYLYLTRANSFERASE"/>
    <property type="match status" value="1"/>
</dbReference>
<feature type="region of interest" description="Disordered" evidence="14">
    <location>
        <begin position="445"/>
        <end position="554"/>
    </location>
</feature>
<reference evidence="18" key="1">
    <citation type="submission" date="2020-04" db="EMBL/GenBank/DDBJ databases">
        <authorList>
            <person name="Alioto T."/>
            <person name="Alioto T."/>
            <person name="Gomez Garrido J."/>
        </authorList>
    </citation>
    <scope>NUCLEOTIDE SEQUENCE</scope>
    <source>
        <strain evidence="18">A484AB</strain>
    </source>
</reference>
<keyword evidence="8 13" id="KW-0547">Nucleotide-binding</keyword>
<proteinExistence type="inferred from homology"/>
<evidence type="ECO:0000256" key="2">
    <source>
        <dbReference type="ARBA" id="ARBA00001946"/>
    </source>
</evidence>
<keyword evidence="6 13" id="KW-0808">Transferase</keyword>
<dbReference type="GO" id="GO:0031123">
    <property type="term" value="P:RNA 3'-end processing"/>
    <property type="evidence" value="ECO:0007669"/>
    <property type="project" value="InterPro"/>
</dbReference>
<dbReference type="InterPro" id="IPR007010">
    <property type="entry name" value="PolA_pol_RNA-bd_dom"/>
</dbReference>
<dbReference type="EC" id="2.7.7.19" evidence="13"/>
<comment type="subcellular location">
    <subcellularLocation>
        <location evidence="3 13">Nucleus</location>
    </subcellularLocation>
</comment>
<gene>
    <name evidence="18" type="ORF">PACLA_8A064638</name>
</gene>
<dbReference type="GO" id="GO:1990817">
    <property type="term" value="F:poly(A) RNA polymerase activity"/>
    <property type="evidence" value="ECO:0007669"/>
    <property type="project" value="UniProtKB-UniRule"/>
</dbReference>
<accession>A0A6S7HTP3</accession>
<evidence type="ECO:0000256" key="8">
    <source>
        <dbReference type="ARBA" id="ARBA00022741"/>
    </source>
</evidence>
<feature type="domain" description="Poly(A) polymerase RNA-binding" evidence="15">
    <location>
        <begin position="309"/>
        <end position="364"/>
    </location>
</feature>
<evidence type="ECO:0000256" key="5">
    <source>
        <dbReference type="ARBA" id="ARBA00022664"/>
    </source>
</evidence>
<evidence type="ECO:0000256" key="4">
    <source>
        <dbReference type="ARBA" id="ARBA00010912"/>
    </source>
</evidence>
<evidence type="ECO:0000256" key="14">
    <source>
        <dbReference type="SAM" id="MobiDB-lite"/>
    </source>
</evidence>
<evidence type="ECO:0000256" key="9">
    <source>
        <dbReference type="ARBA" id="ARBA00022840"/>
    </source>
</evidence>
<evidence type="ECO:0000256" key="7">
    <source>
        <dbReference type="ARBA" id="ARBA00022723"/>
    </source>
</evidence>
<evidence type="ECO:0000256" key="11">
    <source>
        <dbReference type="ARBA" id="ARBA00023242"/>
    </source>
</evidence>
<dbReference type="Gene3D" id="3.30.460.10">
    <property type="entry name" value="Beta Polymerase, domain 2"/>
    <property type="match status" value="1"/>
</dbReference>
<comment type="function">
    <text evidence="13">Polymerase that creates the 3'-poly(A) tail of mRNA's.</text>
</comment>
<keyword evidence="10" id="KW-0460">Magnesium</keyword>
<comment type="cofactor">
    <cofactor evidence="1">
        <name>Mn(2+)</name>
        <dbReference type="ChEBI" id="CHEBI:29035"/>
    </cofactor>
</comment>
<evidence type="ECO:0000256" key="10">
    <source>
        <dbReference type="ARBA" id="ARBA00022842"/>
    </source>
</evidence>
<dbReference type="FunFam" id="3.30.460.10:FF:000002">
    <property type="entry name" value="Poly(A) polymerase alpha, putative"/>
    <property type="match status" value="1"/>
</dbReference>
<comment type="similarity">
    <text evidence="4 13">Belongs to the poly(A) polymerase family.</text>
</comment>
<dbReference type="SUPFAM" id="SSF81301">
    <property type="entry name" value="Nucleotidyltransferase"/>
    <property type="match status" value="1"/>
</dbReference>
<dbReference type="FunFam" id="1.10.1410.10:FF:000001">
    <property type="entry name" value="Putative poly(A) polymerase gamma"/>
    <property type="match status" value="1"/>
</dbReference>
<sequence length="554" mass="62863">MVVLAKLHEIVKEWIKQLSLEKNVRKNLIDQVGGKIFTFGSFRLGCSHTGPYHANINVLLVTPRHITRADFFSSFYEILEENEEVKELRAIKEAFVPVIKMEYCGIKMYLSFARLALAQVPDNLDLLDESLLKHLDPKCVKSLSSCRVTDEILRLVPNHKSFKLTLRVIKLWAKKHGIYSNVLGFLGGVSWAMLVARTCQLYPNAVPSTLVEKFFLVFSKWKWPNPVLLNELADENKLGFPAWNPRITATDAYHLMPIITPAYPQQNSTYNVSGSTRKIMQDAFEEGFKTVQKIYLGKADWHALFSPPNFFQKYKHYIVLSAISANEEDHIKWVGLVESKVRLLVGQLENKPYIELAHVNPNHYPPLSPDKDCCISRWFIGLSFEKAENATLDLTHDIQYFTNTVHNRAVSIEIYKEGMKTEVKHVRKKQLSDYLPSTVLKSKKKSSLLPTNSLEKIDEESGTRKKSKENVNSSEENSEVNSVQESTDNGSNVQDIDGTDDNESSCPEEKPSEAKANGLLITTGLKRRKESTTDESAGEEAIKKVRSLKSAEQV</sequence>
<evidence type="ECO:0000259" key="16">
    <source>
        <dbReference type="Pfam" id="PF04928"/>
    </source>
</evidence>
<comment type="catalytic activity">
    <reaction evidence="12 13">
        <text>RNA(n) + ATP = RNA(n)-3'-adenine ribonucleotide + diphosphate</text>
        <dbReference type="Rhea" id="RHEA:11332"/>
        <dbReference type="Rhea" id="RHEA-COMP:14527"/>
        <dbReference type="Rhea" id="RHEA-COMP:17347"/>
        <dbReference type="ChEBI" id="CHEBI:30616"/>
        <dbReference type="ChEBI" id="CHEBI:33019"/>
        <dbReference type="ChEBI" id="CHEBI:140395"/>
        <dbReference type="ChEBI" id="CHEBI:173115"/>
        <dbReference type="EC" id="2.7.7.19"/>
    </reaction>
</comment>
<feature type="compositionally biased region" description="Low complexity" evidence="14">
    <location>
        <begin position="470"/>
        <end position="483"/>
    </location>
</feature>
<dbReference type="InterPro" id="IPR043519">
    <property type="entry name" value="NT_sf"/>
</dbReference>
<dbReference type="SUPFAM" id="SSF55003">
    <property type="entry name" value="PAP/Archaeal CCA-adding enzyme, C-terminal domain"/>
    <property type="match status" value="1"/>
</dbReference>
<dbReference type="GO" id="GO:0003723">
    <property type="term" value="F:RNA binding"/>
    <property type="evidence" value="ECO:0007669"/>
    <property type="project" value="UniProtKB-UniRule"/>
</dbReference>
<dbReference type="Gene3D" id="1.10.1410.10">
    <property type="match status" value="1"/>
</dbReference>
<comment type="cofactor">
    <cofactor evidence="2">
        <name>Mg(2+)</name>
        <dbReference type="ChEBI" id="CHEBI:18420"/>
    </cofactor>
</comment>
<dbReference type="AlphaFoldDB" id="A0A6S7HTP3"/>
<dbReference type="Pfam" id="PF04926">
    <property type="entry name" value="PAP_RNA-bind"/>
    <property type="match status" value="2"/>
</dbReference>
<dbReference type="CDD" id="cd05402">
    <property type="entry name" value="NT_PAP_TUTase"/>
    <property type="match status" value="1"/>
</dbReference>
<dbReference type="Proteomes" id="UP001152795">
    <property type="component" value="Unassembled WGS sequence"/>
</dbReference>
<keyword evidence="11 13" id="KW-0539">Nucleus</keyword>
<dbReference type="Pfam" id="PF04928">
    <property type="entry name" value="PAP_central"/>
    <property type="match status" value="1"/>
</dbReference>
<dbReference type="GO" id="GO:0005634">
    <property type="term" value="C:nucleus"/>
    <property type="evidence" value="ECO:0007669"/>
    <property type="project" value="UniProtKB-SubCell"/>
</dbReference>
<keyword evidence="5 13" id="KW-0507">mRNA processing</keyword>
<evidence type="ECO:0000256" key="13">
    <source>
        <dbReference type="PIRNR" id="PIRNR018425"/>
    </source>
</evidence>
<dbReference type="GO" id="GO:0005524">
    <property type="term" value="F:ATP binding"/>
    <property type="evidence" value="ECO:0007669"/>
    <property type="project" value="UniProtKB-UniRule"/>
</dbReference>
<feature type="domain" description="Poly(A) polymerase central" evidence="16">
    <location>
        <begin position="161"/>
        <end position="306"/>
    </location>
</feature>
<keyword evidence="7" id="KW-0479">Metal-binding</keyword>
<evidence type="ECO:0000256" key="3">
    <source>
        <dbReference type="ARBA" id="ARBA00004123"/>
    </source>
</evidence>
<organism evidence="18 19">
    <name type="scientific">Paramuricea clavata</name>
    <name type="common">Red gorgonian</name>
    <name type="synonym">Violescent sea-whip</name>
    <dbReference type="NCBI Taxonomy" id="317549"/>
    <lineage>
        <taxon>Eukaryota</taxon>
        <taxon>Metazoa</taxon>
        <taxon>Cnidaria</taxon>
        <taxon>Anthozoa</taxon>
        <taxon>Octocorallia</taxon>
        <taxon>Malacalcyonacea</taxon>
        <taxon>Plexauridae</taxon>
        <taxon>Paramuricea</taxon>
    </lineage>
</organism>
<dbReference type="Pfam" id="PF20750">
    <property type="entry name" value="PAP_NTPase"/>
    <property type="match status" value="1"/>
</dbReference>
<dbReference type="PIRSF" id="PIRSF018425">
    <property type="entry name" value="PolyA_polymerase"/>
    <property type="match status" value="1"/>
</dbReference>
<dbReference type="EMBL" id="CACRXK020006270">
    <property type="protein sequence ID" value="CAB4008914.1"/>
    <property type="molecule type" value="Genomic_DNA"/>
</dbReference>
<evidence type="ECO:0000256" key="1">
    <source>
        <dbReference type="ARBA" id="ARBA00001936"/>
    </source>
</evidence>
<keyword evidence="9 13" id="KW-0067">ATP-binding</keyword>
<evidence type="ECO:0000259" key="15">
    <source>
        <dbReference type="Pfam" id="PF04926"/>
    </source>
</evidence>
<dbReference type="SUPFAM" id="SSF81631">
    <property type="entry name" value="PAP/OAS1 substrate-binding domain"/>
    <property type="match status" value="1"/>
</dbReference>
<feature type="compositionally biased region" description="Polar residues" evidence="14">
    <location>
        <begin position="484"/>
        <end position="494"/>
    </location>
</feature>
<dbReference type="InterPro" id="IPR048840">
    <property type="entry name" value="PolA_pol_NTPase"/>
</dbReference>
<evidence type="ECO:0000256" key="12">
    <source>
        <dbReference type="ARBA" id="ARBA00048830"/>
    </source>
</evidence>
<keyword evidence="19" id="KW-1185">Reference proteome</keyword>
<evidence type="ECO:0000313" key="18">
    <source>
        <dbReference type="EMBL" id="CAB4008914.1"/>
    </source>
</evidence>
<feature type="domain" description="Poly(A) polymerase RNA-binding" evidence="15">
    <location>
        <begin position="371"/>
        <end position="440"/>
    </location>
</feature>
<protein>
    <recommendedName>
        <fullName evidence="13">Poly(A) polymerase</fullName>
        <ecNumber evidence="13">2.7.7.19</ecNumber>
    </recommendedName>
</protein>
<dbReference type="GO" id="GO:0046872">
    <property type="term" value="F:metal ion binding"/>
    <property type="evidence" value="ECO:0007669"/>
    <property type="project" value="UniProtKB-KW"/>
</dbReference>
<dbReference type="InterPro" id="IPR011068">
    <property type="entry name" value="NuclTrfase_I-like_C"/>
</dbReference>
<evidence type="ECO:0000256" key="6">
    <source>
        <dbReference type="ARBA" id="ARBA00022679"/>
    </source>
</evidence>
<dbReference type="InterPro" id="IPR007012">
    <property type="entry name" value="PolA_pol_cen_dom"/>
</dbReference>
<comment type="caution">
    <text evidence="18">The sequence shown here is derived from an EMBL/GenBank/DDBJ whole genome shotgun (WGS) entry which is preliminary data.</text>
</comment>
<dbReference type="PANTHER" id="PTHR10682">
    <property type="entry name" value="POLY A POLYMERASE"/>
    <property type="match status" value="1"/>
</dbReference>
<dbReference type="Gene3D" id="3.30.70.590">
    <property type="entry name" value="Poly(A) polymerase predicted RNA binding domain"/>
    <property type="match status" value="1"/>
</dbReference>
<feature type="domain" description="Poly(A) polymerase nucleotidyltransferase" evidence="17">
    <location>
        <begin position="2"/>
        <end position="156"/>
    </location>
</feature>
<evidence type="ECO:0000313" key="19">
    <source>
        <dbReference type="Proteomes" id="UP001152795"/>
    </source>
</evidence>
<dbReference type="GO" id="GO:0006397">
    <property type="term" value="P:mRNA processing"/>
    <property type="evidence" value="ECO:0007669"/>
    <property type="project" value="UniProtKB-KW"/>
</dbReference>
<evidence type="ECO:0000259" key="17">
    <source>
        <dbReference type="Pfam" id="PF20750"/>
    </source>
</evidence>
<name>A0A6S7HTP3_PARCT</name>
<dbReference type="OrthoDB" id="412748at2759"/>